<dbReference type="Gene3D" id="3.40.50.620">
    <property type="entry name" value="HUPs"/>
    <property type="match status" value="1"/>
</dbReference>
<dbReference type="InterPro" id="IPR012796">
    <property type="entry name" value="Lysidine-tRNA-synth_C"/>
</dbReference>
<proteinExistence type="inferred from homology"/>
<comment type="subcellular location">
    <subcellularLocation>
        <location evidence="1 8">Cytoplasm</location>
    </subcellularLocation>
</comment>
<dbReference type="InterPro" id="IPR011063">
    <property type="entry name" value="TilS/TtcA_N"/>
</dbReference>
<comment type="function">
    <text evidence="8">Ligates lysine onto the cytidine present at position 34 of the AUA codon-specific tRNA(Ile) that contains the anticodon CAU, in an ATP-dependent manner. Cytidine is converted to lysidine, thus changing the amino acid specificity of the tRNA from methionine to isoleucine.</text>
</comment>
<gene>
    <name evidence="8" type="primary">tilS</name>
    <name evidence="10" type="ORF">NSPZN2_40054</name>
</gene>
<keyword evidence="6 8" id="KW-0067">ATP-binding</keyword>
<keyword evidence="2 8" id="KW-0963">Cytoplasm</keyword>
<dbReference type="InterPro" id="IPR012795">
    <property type="entry name" value="tRNA_Ile_lys_synt_N"/>
</dbReference>
<dbReference type="EMBL" id="CAJNBJ010000017">
    <property type="protein sequence ID" value="CAE6766197.1"/>
    <property type="molecule type" value="Genomic_DNA"/>
</dbReference>
<evidence type="ECO:0000256" key="8">
    <source>
        <dbReference type="HAMAP-Rule" id="MF_01161"/>
    </source>
</evidence>
<dbReference type="SMART" id="SM00977">
    <property type="entry name" value="TilS_C"/>
    <property type="match status" value="1"/>
</dbReference>
<keyword evidence="11" id="KW-1185">Reference proteome</keyword>
<sequence>MAGSPPAVPHPLHNHVARALRARALLQPGQSVLVAVSGGPDSVALLSILHDLAAAWKLSLTVVHGNYGLRGVESDEDASFVAALCRRLNVPCLVRPLHVRKREPGASSSLQARARELRYRLFRDLAQELPVDRVALGHTADDQAETVLLRMLRGAGLRGLAGMPYTRERLFVRPLLGVTRREILSYLAAVGLSYRTDSSNAKSLYLRNRVRQEVLPVLESLAPAATRLLARQADLLRADDQLLDRLAARCLGRVMRRGDPSTIVLDRAAFIRQPTALQRRMLRLAIHAMAPVSAGPRSDQVLSILASLASRQSGKAWHVGPVVVTCDQGTVGVASRSARPLPLGAKGTPPHGGPVPDSEVVTCVSLPSTVSWPSTGEVIRLRPVTQARGQALLKHPSSATALFDADHLLLPLTIRSWRPGDWFVPVGMGGRRKKLQDYFTDAKLSRSVREHIPLLLSQEQVAWIVGRRIDARFAATASTTRFMLASVTGPVRRKGVC</sequence>
<dbReference type="HAMAP" id="MF_01161">
    <property type="entry name" value="tRNA_Ile_lys_synt"/>
    <property type="match status" value="1"/>
</dbReference>
<evidence type="ECO:0000259" key="9">
    <source>
        <dbReference type="SMART" id="SM00977"/>
    </source>
</evidence>
<keyword evidence="5 8" id="KW-0547">Nucleotide-binding</keyword>
<dbReference type="InterPro" id="IPR014729">
    <property type="entry name" value="Rossmann-like_a/b/a_fold"/>
</dbReference>
<accession>A0ABM8RQF0</accession>
<dbReference type="NCBIfam" id="TIGR02432">
    <property type="entry name" value="lysidine_TilS_N"/>
    <property type="match status" value="1"/>
</dbReference>
<dbReference type="NCBIfam" id="TIGR02433">
    <property type="entry name" value="lysidine_TilS_C"/>
    <property type="match status" value="1"/>
</dbReference>
<organism evidence="10 11">
    <name type="scientific">Nitrospira defluvii</name>
    <dbReference type="NCBI Taxonomy" id="330214"/>
    <lineage>
        <taxon>Bacteria</taxon>
        <taxon>Pseudomonadati</taxon>
        <taxon>Nitrospirota</taxon>
        <taxon>Nitrospiria</taxon>
        <taxon>Nitrospirales</taxon>
        <taxon>Nitrospiraceae</taxon>
        <taxon>Nitrospira</taxon>
    </lineage>
</organism>
<evidence type="ECO:0000256" key="3">
    <source>
        <dbReference type="ARBA" id="ARBA00022598"/>
    </source>
</evidence>
<protein>
    <recommendedName>
        <fullName evidence="8">tRNA(Ile)-lysidine synthase</fullName>
        <ecNumber evidence="8">6.3.4.19</ecNumber>
    </recommendedName>
    <alternativeName>
        <fullName evidence="8">tRNA(Ile)-2-lysyl-cytidine synthase</fullName>
    </alternativeName>
    <alternativeName>
        <fullName evidence="8">tRNA(Ile)-lysidine synthetase</fullName>
    </alternativeName>
</protein>
<dbReference type="InterPro" id="IPR012094">
    <property type="entry name" value="tRNA_Ile_lys_synt"/>
</dbReference>
<feature type="domain" description="Lysidine-tRNA(Ile) synthetase C-terminal" evidence="9">
    <location>
        <begin position="412"/>
        <end position="484"/>
    </location>
</feature>
<name>A0ABM8RQF0_9BACT</name>
<evidence type="ECO:0000313" key="11">
    <source>
        <dbReference type="Proteomes" id="UP000675880"/>
    </source>
</evidence>
<comment type="similarity">
    <text evidence="8">Belongs to the tRNA(Ile)-lysidine synthase family.</text>
</comment>
<dbReference type="Gene3D" id="1.20.59.20">
    <property type="match status" value="1"/>
</dbReference>
<dbReference type="SUPFAM" id="SSF82829">
    <property type="entry name" value="MesJ substrate recognition domain-like"/>
    <property type="match status" value="1"/>
</dbReference>
<dbReference type="Proteomes" id="UP000675880">
    <property type="component" value="Unassembled WGS sequence"/>
</dbReference>
<dbReference type="EC" id="6.3.4.19" evidence="8"/>
<dbReference type="Pfam" id="PF01171">
    <property type="entry name" value="ATP_bind_3"/>
    <property type="match status" value="1"/>
</dbReference>
<evidence type="ECO:0000256" key="5">
    <source>
        <dbReference type="ARBA" id="ARBA00022741"/>
    </source>
</evidence>
<dbReference type="Pfam" id="PF11734">
    <property type="entry name" value="TilS_C"/>
    <property type="match status" value="1"/>
</dbReference>
<evidence type="ECO:0000256" key="1">
    <source>
        <dbReference type="ARBA" id="ARBA00004496"/>
    </source>
</evidence>
<evidence type="ECO:0000256" key="2">
    <source>
        <dbReference type="ARBA" id="ARBA00022490"/>
    </source>
</evidence>
<evidence type="ECO:0000313" key="10">
    <source>
        <dbReference type="EMBL" id="CAE6766197.1"/>
    </source>
</evidence>
<reference evidence="10 11" key="1">
    <citation type="submission" date="2021-02" db="EMBL/GenBank/DDBJ databases">
        <authorList>
            <person name="Han P."/>
        </authorList>
    </citation>
    <scope>NUCLEOTIDE SEQUENCE [LARGE SCALE GENOMIC DNA]</scope>
    <source>
        <strain evidence="10">Candidatus Nitrospira sp. ZN2</strain>
    </source>
</reference>
<comment type="domain">
    <text evidence="8">The N-terminal region contains the highly conserved SGGXDS motif, predicted to be a P-loop motif involved in ATP binding.</text>
</comment>
<dbReference type="SUPFAM" id="SSF56037">
    <property type="entry name" value="PheT/TilS domain"/>
    <property type="match status" value="1"/>
</dbReference>
<dbReference type="PANTHER" id="PTHR43033">
    <property type="entry name" value="TRNA(ILE)-LYSIDINE SYNTHASE-RELATED"/>
    <property type="match status" value="1"/>
</dbReference>
<evidence type="ECO:0000256" key="4">
    <source>
        <dbReference type="ARBA" id="ARBA00022694"/>
    </source>
</evidence>
<keyword evidence="4 8" id="KW-0819">tRNA processing</keyword>
<comment type="catalytic activity">
    <reaction evidence="7 8">
        <text>cytidine(34) in tRNA(Ile2) + L-lysine + ATP = lysidine(34) in tRNA(Ile2) + AMP + diphosphate + H(+)</text>
        <dbReference type="Rhea" id="RHEA:43744"/>
        <dbReference type="Rhea" id="RHEA-COMP:10625"/>
        <dbReference type="Rhea" id="RHEA-COMP:10670"/>
        <dbReference type="ChEBI" id="CHEBI:15378"/>
        <dbReference type="ChEBI" id="CHEBI:30616"/>
        <dbReference type="ChEBI" id="CHEBI:32551"/>
        <dbReference type="ChEBI" id="CHEBI:33019"/>
        <dbReference type="ChEBI" id="CHEBI:82748"/>
        <dbReference type="ChEBI" id="CHEBI:83665"/>
        <dbReference type="ChEBI" id="CHEBI:456215"/>
        <dbReference type="EC" id="6.3.4.19"/>
    </reaction>
</comment>
<dbReference type="PANTHER" id="PTHR43033:SF1">
    <property type="entry name" value="TRNA(ILE)-LYSIDINE SYNTHASE-RELATED"/>
    <property type="match status" value="1"/>
</dbReference>
<feature type="binding site" evidence="8">
    <location>
        <begin position="37"/>
        <end position="42"/>
    </location>
    <ligand>
        <name>ATP</name>
        <dbReference type="ChEBI" id="CHEBI:30616"/>
    </ligand>
</feature>
<keyword evidence="3 8" id="KW-0436">Ligase</keyword>
<dbReference type="RefSeq" id="WP_213042939.1">
    <property type="nucleotide sequence ID" value="NZ_CAJNBJ010000017.1"/>
</dbReference>
<comment type="caution">
    <text evidence="10">The sequence shown here is derived from an EMBL/GenBank/DDBJ whole genome shotgun (WGS) entry which is preliminary data.</text>
</comment>
<evidence type="ECO:0000256" key="6">
    <source>
        <dbReference type="ARBA" id="ARBA00022840"/>
    </source>
</evidence>
<dbReference type="CDD" id="cd01992">
    <property type="entry name" value="TilS_N"/>
    <property type="match status" value="1"/>
</dbReference>
<dbReference type="SUPFAM" id="SSF52402">
    <property type="entry name" value="Adenine nucleotide alpha hydrolases-like"/>
    <property type="match status" value="1"/>
</dbReference>
<evidence type="ECO:0000256" key="7">
    <source>
        <dbReference type="ARBA" id="ARBA00048539"/>
    </source>
</evidence>